<evidence type="ECO:0000259" key="5">
    <source>
        <dbReference type="SMART" id="SM01006"/>
    </source>
</evidence>
<dbReference type="Proteomes" id="UP000323454">
    <property type="component" value="Unassembled WGS sequence"/>
</dbReference>
<dbReference type="PANTHER" id="PTHR31438">
    <property type="entry name" value="LYSINE N-ACYLTRANSFERASE C17G9.06C-RELATED"/>
    <property type="match status" value="1"/>
</dbReference>
<evidence type="ECO:0000256" key="1">
    <source>
        <dbReference type="ARBA" id="ARBA00003818"/>
    </source>
</evidence>
<proteinExistence type="predicted"/>
<dbReference type="Gene3D" id="3.40.630.30">
    <property type="match status" value="1"/>
</dbReference>
<dbReference type="AlphaFoldDB" id="A0A5B2XGS3"/>
<accession>A0A5B2XGS3</accession>
<dbReference type="SMART" id="SM01006">
    <property type="entry name" value="AlcB"/>
    <property type="match status" value="1"/>
</dbReference>
<protein>
    <recommendedName>
        <fullName evidence="3">Lysine N-acyltransferase MbtK</fullName>
    </recommendedName>
    <alternativeName>
        <fullName evidence="4">Mycobactin synthase protein K</fullName>
    </alternativeName>
</protein>
<evidence type="ECO:0000313" key="7">
    <source>
        <dbReference type="Proteomes" id="UP000323454"/>
    </source>
</evidence>
<dbReference type="OrthoDB" id="9087497at2"/>
<dbReference type="GO" id="GO:0019290">
    <property type="term" value="P:siderophore biosynthetic process"/>
    <property type="evidence" value="ECO:0007669"/>
    <property type="project" value="InterPro"/>
</dbReference>
<reference evidence="6 7" key="2">
    <citation type="submission" date="2019-09" db="EMBL/GenBank/DDBJ databases">
        <authorList>
            <person name="Jin C."/>
        </authorList>
    </citation>
    <scope>NUCLEOTIDE SEQUENCE [LARGE SCALE GENOMIC DNA]</scope>
    <source>
        <strain evidence="6 7">AN110305</strain>
    </source>
</reference>
<dbReference type="PANTHER" id="PTHR31438:SF1">
    <property type="entry name" value="LYSINE N-ACYLTRANSFERASE C17G9.06C-RELATED"/>
    <property type="match status" value="1"/>
</dbReference>
<dbReference type="Pfam" id="PF13523">
    <property type="entry name" value="Acetyltransf_8"/>
    <property type="match status" value="1"/>
</dbReference>
<dbReference type="InterPro" id="IPR019432">
    <property type="entry name" value="Acyltransferase_MbtK/IucB-like"/>
</dbReference>
<evidence type="ECO:0000256" key="2">
    <source>
        <dbReference type="ARBA" id="ARBA00005102"/>
    </source>
</evidence>
<keyword evidence="6" id="KW-0808">Transferase</keyword>
<comment type="pathway">
    <text evidence="2">Siderophore biosynthesis; mycobactin biosynthesis.</text>
</comment>
<comment type="caution">
    <text evidence="6">The sequence shown here is derived from an EMBL/GenBank/DDBJ whole genome shotgun (WGS) entry which is preliminary data.</text>
</comment>
<dbReference type="SUPFAM" id="SSF55729">
    <property type="entry name" value="Acyl-CoA N-acyltransferases (Nat)"/>
    <property type="match status" value="1"/>
</dbReference>
<gene>
    <name evidence="6" type="ORF">F0L68_14960</name>
</gene>
<keyword evidence="7" id="KW-1185">Reference proteome</keyword>
<evidence type="ECO:0000256" key="3">
    <source>
        <dbReference type="ARBA" id="ARBA00020586"/>
    </source>
</evidence>
<dbReference type="InterPro" id="IPR016181">
    <property type="entry name" value="Acyl_CoA_acyltransferase"/>
</dbReference>
<organism evidence="6 7">
    <name type="scientific">Solihabitans fulvus</name>
    <dbReference type="NCBI Taxonomy" id="1892852"/>
    <lineage>
        <taxon>Bacteria</taxon>
        <taxon>Bacillati</taxon>
        <taxon>Actinomycetota</taxon>
        <taxon>Actinomycetes</taxon>
        <taxon>Pseudonocardiales</taxon>
        <taxon>Pseudonocardiaceae</taxon>
        <taxon>Solihabitans</taxon>
    </lineage>
</organism>
<evidence type="ECO:0000313" key="6">
    <source>
        <dbReference type="EMBL" id="KAA2261992.1"/>
    </source>
</evidence>
<dbReference type="EMBL" id="VUOB01000023">
    <property type="protein sequence ID" value="KAA2261992.1"/>
    <property type="molecule type" value="Genomic_DNA"/>
</dbReference>
<feature type="domain" description="Acyltransferase MbtK/IucB-like conserved" evidence="5">
    <location>
        <begin position="23"/>
        <end position="71"/>
    </location>
</feature>
<comment type="function">
    <text evidence="1">Acyltransferase required for the direct transfer of medium- to long-chain fatty acyl moieties from a carrier protein (MbtL) on to the epsilon-amino group of lysine residue in the mycobactin core.</text>
</comment>
<dbReference type="RefSeq" id="WP_149850154.1">
    <property type="nucleotide sequence ID" value="NZ_VUOB01000023.1"/>
</dbReference>
<sequence length="190" mass="20795">MSEQLVGVSAPPVPVLGDGWALRVVDPDSPDLDLVQRWMQAPHVAAYWLQAWPRQRWHEELSRQLGGTHSRPCLVSRDGIPVLYLEIYRPVLDQLGACYPARPQDVGLHLAIGELGRTGRGLVSSLLPVLTAALFEADPLCGRVLLEPDVRNTAAVRAFGSGGFRLAGEIDLPDKTAALFVCPRTEEDML</sequence>
<evidence type="ECO:0000256" key="4">
    <source>
        <dbReference type="ARBA" id="ARBA00031122"/>
    </source>
</evidence>
<dbReference type="GO" id="GO:0016410">
    <property type="term" value="F:N-acyltransferase activity"/>
    <property type="evidence" value="ECO:0007669"/>
    <property type="project" value="TreeGrafter"/>
</dbReference>
<name>A0A5B2XGS3_9PSEU</name>
<dbReference type="UniPathway" id="UPA00011"/>
<reference evidence="6 7" key="1">
    <citation type="submission" date="2019-09" db="EMBL/GenBank/DDBJ databases">
        <title>Goodfellowia gen. nov., a new genus of the Pseudonocardineae related to Actinoalloteichus, containing Goodfellowia coeruleoviolacea gen. nov., comb. nov. gen. nov., comb. nov.</title>
        <authorList>
            <person name="Labeda D."/>
        </authorList>
    </citation>
    <scope>NUCLEOTIDE SEQUENCE [LARGE SCALE GENOMIC DNA]</scope>
    <source>
        <strain evidence="6 7">AN110305</strain>
    </source>
</reference>